<dbReference type="Proteomes" id="UP000232710">
    <property type="component" value="Segment"/>
</dbReference>
<name>G9E634_MPSP1</name>
<organism evidence="1 2">
    <name type="scientific">Micromonas pusilla virus SP1</name>
    <name type="common">MpV-SP1</name>
    <dbReference type="NCBI Taxonomy" id="373996"/>
    <lineage>
        <taxon>Viruses</taxon>
        <taxon>Varidnaviria</taxon>
        <taxon>Bamfordvirae</taxon>
        <taxon>Nucleocytoviricota</taxon>
        <taxon>Megaviricetes</taxon>
        <taxon>Algavirales</taxon>
        <taxon>Phycodnaviridae</taxon>
        <taxon>Prasinovirus</taxon>
        <taxon>Prasinovirus micromonas</taxon>
    </lineage>
</organism>
<gene>
    <name evidence="1" type="ORF">MPXG_00063</name>
</gene>
<reference evidence="1 2" key="1">
    <citation type="submission" date="2010-12" db="EMBL/GenBank/DDBJ databases">
        <title>The Genome Sequence of Micromonas pusilla virus SP1.</title>
        <authorList>
            <consortium name="The Broad Institute Genome Sequencing Platform"/>
            <person name="Henn M.R."/>
            <person name="Suttle C."/>
            <person name="Winget D."/>
            <person name="Chan A."/>
            <person name="Levin J."/>
            <person name="Malboeuf C."/>
            <person name="Casali M."/>
            <person name="Russ C."/>
            <person name="Lennon N."/>
            <person name="Chapman S.B."/>
            <person name="Erlich R."/>
            <person name="Young S.K."/>
            <person name="Yandava C."/>
            <person name="Zeng Q."/>
            <person name="Alvarado L."/>
            <person name="Anderson S."/>
            <person name="Berlin A."/>
            <person name="Chen Z."/>
            <person name="Freedman E."/>
            <person name="Gellesch M."/>
            <person name="Goldberg J."/>
            <person name="Green L."/>
            <person name="Griggs A."/>
            <person name="Gujja S."/>
            <person name="Heilman E.R."/>
            <person name="Heiman D."/>
            <person name="Hollinger A."/>
            <person name="Howarth C."/>
            <person name="Larson L."/>
            <person name="Mehta T."/>
            <person name="Pearson M."/>
            <person name="Roberts A."/>
            <person name="Ryan E."/>
            <person name="Saif S."/>
            <person name="Shea T."/>
            <person name="Shenoy N."/>
            <person name="Sisk P."/>
            <person name="Stolte C."/>
            <person name="Sykes S."/>
            <person name="White J."/>
            <person name="Haas B."/>
            <person name="Nusbaum C."/>
            <person name="Birren B."/>
        </authorList>
    </citation>
    <scope>NUCLEOTIDE SEQUENCE [LARGE SCALE GENOMIC DNA]</scope>
    <source>
        <strain evidence="1 2">SP1</strain>
    </source>
</reference>
<accession>G9E634</accession>
<protein>
    <submittedName>
        <fullName evidence="1">Uncharacterized protein</fullName>
    </submittedName>
</protein>
<keyword evidence="2" id="KW-1185">Reference proteome</keyword>
<evidence type="ECO:0000313" key="1">
    <source>
        <dbReference type="EMBL" id="AET84861.1"/>
    </source>
</evidence>
<organismHost>
    <name type="scientific">Micromonas pusilla</name>
    <name type="common">Picoplanktonic green alga</name>
    <name type="synonym">Chromulina pusilla</name>
    <dbReference type="NCBI Taxonomy" id="38833"/>
</organismHost>
<sequence length="75" mass="8330">MLNYADFNQVYDSKPQNTEKIPLDPPDCFVGSYAPVAKPGESGPFYVNSYLLQPNRRMEVAGSVSVRSKDLECGK</sequence>
<evidence type="ECO:0000313" key="2">
    <source>
        <dbReference type="Proteomes" id="UP000232710"/>
    </source>
</evidence>
<proteinExistence type="predicted"/>
<dbReference type="EMBL" id="JF974320">
    <property type="protein sequence ID" value="AET84861.1"/>
    <property type="molecule type" value="Genomic_DNA"/>
</dbReference>